<gene>
    <name evidence="1" type="ORF">D3H66_17120</name>
</gene>
<dbReference type="RefSeq" id="WP_149607947.1">
    <property type="nucleotide sequence ID" value="NZ_JANGZM010000002.1"/>
</dbReference>
<evidence type="ECO:0000313" key="1">
    <source>
        <dbReference type="EMBL" id="KAA1142398.1"/>
    </source>
</evidence>
<organism evidence="1 2">
    <name type="scientific">Citrobacter portucalensis</name>
    <dbReference type="NCBI Taxonomy" id="1639133"/>
    <lineage>
        <taxon>Bacteria</taxon>
        <taxon>Pseudomonadati</taxon>
        <taxon>Pseudomonadota</taxon>
        <taxon>Gammaproteobacteria</taxon>
        <taxon>Enterobacterales</taxon>
        <taxon>Enterobacteriaceae</taxon>
        <taxon>Citrobacter</taxon>
        <taxon>Citrobacter freundii complex</taxon>
    </lineage>
</organism>
<dbReference type="EMBL" id="VTZD01000022">
    <property type="protein sequence ID" value="KAA1142398.1"/>
    <property type="molecule type" value="Genomic_DNA"/>
</dbReference>
<proteinExistence type="predicted"/>
<dbReference type="AlphaFoldDB" id="A0A5B0SWZ9"/>
<evidence type="ECO:0000313" key="2">
    <source>
        <dbReference type="Proteomes" id="UP000323297"/>
    </source>
</evidence>
<protein>
    <submittedName>
        <fullName evidence="1">PerC family transcriptional regulator</fullName>
    </submittedName>
</protein>
<dbReference type="InterPro" id="IPR024684">
    <property type="entry name" value="Tscrpt_act_PerC/SfV_Orf40"/>
</dbReference>
<comment type="caution">
    <text evidence="1">The sequence shown here is derived from an EMBL/GenBank/DDBJ whole genome shotgun (WGS) entry which is preliminary data.</text>
</comment>
<sequence>MTIEISQKDRVAIVVRHTPNCVLRDVCEALDIPSGTAGKFLRALTVSGTVLRTHNGTQYVYNIAPDAELPDVKLPFMEEKSDPVETQLAEKMAKDLKSRGLWRRAAKVYTDMLDIARSSAEVARIAQQRKECLRMARR</sequence>
<dbReference type="Proteomes" id="UP000323297">
    <property type="component" value="Unassembled WGS sequence"/>
</dbReference>
<reference evidence="1 2" key="1">
    <citation type="submission" date="2019-08" db="EMBL/GenBank/DDBJ databases">
        <title>Draft genome sequence of Citrobacter portucalensis strain isolated from green turtle.</title>
        <authorList>
            <person name="Fernandes M.R."/>
            <person name="Sellera F.P."/>
            <person name="Goldeberg D.W."/>
            <person name="Costa D.C."/>
            <person name="Lincopan N."/>
        </authorList>
    </citation>
    <scope>NUCLEOTIDE SEQUENCE [LARGE SCALE GENOMIC DNA]</scope>
    <source>
        <strain evidence="1 2">TV06</strain>
    </source>
</reference>
<dbReference type="Pfam" id="PF06069">
    <property type="entry name" value="PerC"/>
    <property type="match status" value="1"/>
</dbReference>
<accession>A0A5B0SWZ9</accession>
<name>A0A5B0SWZ9_9ENTR</name>